<dbReference type="PANTHER" id="PTHR42796">
    <property type="entry name" value="FUMARYLACETOACETATE HYDROLASE DOMAIN-CONTAINING PROTEIN 2A-RELATED"/>
    <property type="match status" value="1"/>
</dbReference>
<dbReference type="OMA" id="WTRLVRY"/>
<keyword evidence="4" id="KW-0378">Hydrolase</keyword>
<evidence type="ECO:0000259" key="3">
    <source>
        <dbReference type="Pfam" id="PF01557"/>
    </source>
</evidence>
<dbReference type="SUPFAM" id="SSF56529">
    <property type="entry name" value="FAH"/>
    <property type="match status" value="1"/>
</dbReference>
<keyword evidence="2" id="KW-0479">Metal-binding</keyword>
<feature type="domain" description="Fumarylacetoacetase-like C-terminal" evidence="3">
    <location>
        <begin position="93"/>
        <end position="299"/>
    </location>
</feature>
<comment type="caution">
    <text evidence="4">The sequence shown here is derived from an EMBL/GenBank/DDBJ whole genome shotgun (WGS) entry which is preliminary data.</text>
</comment>
<dbReference type="EMBL" id="JALXKZ020000002">
    <property type="protein sequence ID" value="MCV7628036.1"/>
    <property type="molecule type" value="Genomic_DNA"/>
</dbReference>
<organism evidence="4 5">
    <name type="scientific">Micrococcus luteus</name>
    <name type="common">Micrococcus lysodeikticus</name>
    <dbReference type="NCBI Taxonomy" id="1270"/>
    <lineage>
        <taxon>Bacteria</taxon>
        <taxon>Bacillati</taxon>
        <taxon>Actinomycetota</taxon>
        <taxon>Actinomycetes</taxon>
        <taxon>Micrococcales</taxon>
        <taxon>Micrococcaceae</taxon>
        <taxon>Micrococcus</taxon>
    </lineage>
</organism>
<proteinExistence type="inferred from homology"/>
<reference evidence="4" key="1">
    <citation type="submission" date="2023-06" db="EMBL/GenBank/DDBJ databases">
        <title>lsaBGC provides a comprehensive framework for evolutionary analysis of biosynthetic gene clusters within focal taxa.</title>
        <authorList>
            <person name="Salamzade R."/>
            <person name="Sandstrom S."/>
            <person name="Kalan L.R."/>
        </authorList>
    </citation>
    <scope>NUCLEOTIDE SEQUENCE</scope>
    <source>
        <strain evidence="4">P3-SID899</strain>
    </source>
</reference>
<dbReference type="InterPro" id="IPR036663">
    <property type="entry name" value="Fumarylacetoacetase_C_sf"/>
</dbReference>
<sequence length="300" mass="32832">MKLATFRQPDSDAAYPGATFAAVITSVHPEDPEVAVRAVALPDCRDVGEYLTATPEEQREMVEGALRAAQADRSLLLDTSGLVYDTLVPFPTKVFCVGLNYTNHIDETGLERPEHPTLFAKFPQSLTGALDPIEVPEEDHRVDYEGELCIVVGEPGRRIAVEDAPEHIAGYAVANDISMRGFQGRTSEWLQGKVWEASTPVGPWLVTPDEFPADARVLTHVNGELRQEDRVADVVFSPAELVSYASQLITLNPGDLILTGTPAGVALARRDAEGRRPWLRPDDVVEVEITGLGRQRNELV</sequence>
<dbReference type="InterPro" id="IPR011234">
    <property type="entry name" value="Fumarylacetoacetase-like_C"/>
</dbReference>
<dbReference type="Pfam" id="PF01557">
    <property type="entry name" value="FAA_hydrolase"/>
    <property type="match status" value="1"/>
</dbReference>
<dbReference type="GO" id="GO:0016787">
    <property type="term" value="F:hydrolase activity"/>
    <property type="evidence" value="ECO:0007669"/>
    <property type="project" value="UniProtKB-KW"/>
</dbReference>
<dbReference type="Proteomes" id="UP001205867">
    <property type="component" value="Unassembled WGS sequence"/>
</dbReference>
<evidence type="ECO:0000256" key="2">
    <source>
        <dbReference type="ARBA" id="ARBA00022723"/>
    </source>
</evidence>
<dbReference type="GeneID" id="93344574"/>
<accession>A0A2I1XX12</accession>
<dbReference type="InterPro" id="IPR051121">
    <property type="entry name" value="FAH"/>
</dbReference>
<protein>
    <submittedName>
        <fullName evidence="4">Fumarylacetoacetate hydrolase family protein</fullName>
    </submittedName>
</protein>
<comment type="similarity">
    <text evidence="1">Belongs to the FAH family.</text>
</comment>
<dbReference type="GO" id="GO:0044281">
    <property type="term" value="P:small molecule metabolic process"/>
    <property type="evidence" value="ECO:0007669"/>
    <property type="project" value="UniProtKB-ARBA"/>
</dbReference>
<dbReference type="RefSeq" id="WP_002855103.1">
    <property type="nucleotide sequence ID" value="NZ_CANMWH010000014.1"/>
</dbReference>
<evidence type="ECO:0000256" key="1">
    <source>
        <dbReference type="ARBA" id="ARBA00010211"/>
    </source>
</evidence>
<evidence type="ECO:0000313" key="5">
    <source>
        <dbReference type="Proteomes" id="UP001205867"/>
    </source>
</evidence>
<name>A0A2I1XX12_MICLU</name>
<dbReference type="GO" id="GO:0046872">
    <property type="term" value="F:metal ion binding"/>
    <property type="evidence" value="ECO:0007669"/>
    <property type="project" value="UniProtKB-KW"/>
</dbReference>
<gene>
    <name evidence="4" type="ORF">M3A82_001560</name>
</gene>
<dbReference type="PANTHER" id="PTHR42796:SF4">
    <property type="entry name" value="FUMARYLACETOACETATE HYDROLASE DOMAIN-CONTAINING PROTEIN 2A"/>
    <property type="match status" value="1"/>
</dbReference>
<evidence type="ECO:0000313" key="4">
    <source>
        <dbReference type="EMBL" id="MCV7628036.1"/>
    </source>
</evidence>
<dbReference type="AlphaFoldDB" id="A0A2I1XX12"/>
<dbReference type="Gene3D" id="3.90.850.10">
    <property type="entry name" value="Fumarylacetoacetase-like, C-terminal domain"/>
    <property type="match status" value="1"/>
</dbReference>